<accession>A0A8J2QHM6</accession>
<sequence>MLRSAVTGGMVGLPPPPHARLSLFDSCHRKIRLISGGPVAFLGGLVSFIKFCKAARREFIMASINTVFALSKPLKQLDVGHGALVTAAGSTAPASASASPKTRNHVHAAYNRRSSLTFWLVDGHVRYCIIKIAYTSMCLDVVITYM</sequence>
<name>A0A8J2QHM6_9NEOP</name>
<evidence type="ECO:0000313" key="1">
    <source>
        <dbReference type="EMBL" id="CAG9563180.1"/>
    </source>
</evidence>
<comment type="caution">
    <text evidence="1">The sequence shown here is derived from an EMBL/GenBank/DDBJ whole genome shotgun (WGS) entry which is preliminary data.</text>
</comment>
<keyword evidence="2" id="KW-1185">Reference proteome</keyword>
<evidence type="ECO:0000313" key="2">
    <source>
        <dbReference type="Proteomes" id="UP000789524"/>
    </source>
</evidence>
<dbReference type="OrthoDB" id="7376757at2759"/>
<dbReference type="EMBL" id="CAKASE010000049">
    <property type="protein sequence ID" value="CAG9563180.1"/>
    <property type="molecule type" value="Genomic_DNA"/>
</dbReference>
<dbReference type="AlphaFoldDB" id="A0A8J2QHM6"/>
<protein>
    <submittedName>
        <fullName evidence="1">(African queen) hypothetical protein</fullName>
    </submittedName>
</protein>
<reference evidence="1" key="1">
    <citation type="submission" date="2021-09" db="EMBL/GenBank/DDBJ databases">
        <authorList>
            <person name="Martin H S."/>
        </authorList>
    </citation>
    <scope>NUCLEOTIDE SEQUENCE</scope>
</reference>
<organism evidence="1 2">
    <name type="scientific">Danaus chrysippus</name>
    <name type="common">African queen</name>
    <dbReference type="NCBI Taxonomy" id="151541"/>
    <lineage>
        <taxon>Eukaryota</taxon>
        <taxon>Metazoa</taxon>
        <taxon>Ecdysozoa</taxon>
        <taxon>Arthropoda</taxon>
        <taxon>Hexapoda</taxon>
        <taxon>Insecta</taxon>
        <taxon>Pterygota</taxon>
        <taxon>Neoptera</taxon>
        <taxon>Endopterygota</taxon>
        <taxon>Lepidoptera</taxon>
        <taxon>Glossata</taxon>
        <taxon>Ditrysia</taxon>
        <taxon>Papilionoidea</taxon>
        <taxon>Nymphalidae</taxon>
        <taxon>Danainae</taxon>
        <taxon>Danaini</taxon>
        <taxon>Danaina</taxon>
        <taxon>Danaus</taxon>
        <taxon>Anosia</taxon>
    </lineage>
</organism>
<dbReference type="Proteomes" id="UP000789524">
    <property type="component" value="Unassembled WGS sequence"/>
</dbReference>
<proteinExistence type="predicted"/>
<gene>
    <name evidence="1" type="ORF">DCHRY22_LOCUS4378</name>
</gene>